<dbReference type="Proteomes" id="UP000593579">
    <property type="component" value="Unassembled WGS sequence"/>
</dbReference>
<organism evidence="2 3">
    <name type="scientific">Gossypium gossypioides</name>
    <name type="common">Mexican cotton</name>
    <name type="synonym">Selera gossypioides</name>
    <dbReference type="NCBI Taxonomy" id="34282"/>
    <lineage>
        <taxon>Eukaryota</taxon>
        <taxon>Viridiplantae</taxon>
        <taxon>Streptophyta</taxon>
        <taxon>Embryophyta</taxon>
        <taxon>Tracheophyta</taxon>
        <taxon>Spermatophyta</taxon>
        <taxon>Magnoliopsida</taxon>
        <taxon>eudicotyledons</taxon>
        <taxon>Gunneridae</taxon>
        <taxon>Pentapetalae</taxon>
        <taxon>rosids</taxon>
        <taxon>malvids</taxon>
        <taxon>Malvales</taxon>
        <taxon>Malvaceae</taxon>
        <taxon>Malvoideae</taxon>
        <taxon>Gossypium</taxon>
    </lineage>
</organism>
<dbReference type="EMBL" id="JABEZY010000004">
    <property type="protein sequence ID" value="MBA0737072.1"/>
    <property type="molecule type" value="Genomic_DNA"/>
</dbReference>
<dbReference type="InterPro" id="IPR040256">
    <property type="entry name" value="At4g02000-like"/>
</dbReference>
<proteinExistence type="predicted"/>
<dbReference type="Pfam" id="PF14392">
    <property type="entry name" value="zf-CCHC_4"/>
    <property type="match status" value="1"/>
</dbReference>
<evidence type="ECO:0000313" key="3">
    <source>
        <dbReference type="Proteomes" id="UP000593579"/>
    </source>
</evidence>
<accession>A0A7J9BLJ2</accession>
<evidence type="ECO:0000259" key="1">
    <source>
        <dbReference type="Pfam" id="PF14392"/>
    </source>
</evidence>
<dbReference type="AlphaFoldDB" id="A0A7J9BLJ2"/>
<reference evidence="2 3" key="1">
    <citation type="journal article" date="2019" name="Genome Biol. Evol.">
        <title>Insights into the evolution of the New World diploid cottons (Gossypium, subgenus Houzingenia) based on genome sequencing.</title>
        <authorList>
            <person name="Grover C.E."/>
            <person name="Arick M.A. 2nd"/>
            <person name="Thrash A."/>
            <person name="Conover J.L."/>
            <person name="Sanders W.S."/>
            <person name="Peterson D.G."/>
            <person name="Frelichowski J.E."/>
            <person name="Scheffler J.A."/>
            <person name="Scheffler B.E."/>
            <person name="Wendel J.F."/>
        </authorList>
    </citation>
    <scope>NUCLEOTIDE SEQUENCE [LARGE SCALE GENOMIC DNA]</scope>
    <source>
        <strain evidence="2">5</strain>
        <tissue evidence="2">Leaf</tissue>
    </source>
</reference>
<protein>
    <recommendedName>
        <fullName evidence="1">Zinc knuckle CX2CX4HX4C domain-containing protein</fullName>
    </recommendedName>
</protein>
<sequence length="177" mass="20145">MGLFSETIARQLGGFLGKFLECDSKSLSLGVRTILRIRVQLDVRKPLKRRKKIVFAYGNHTYVSFKYEKLTLFCFYCGHLGYGDSFCHIRMLREEESIKLGWDLSFQAQSRRATAMFNVWLVESRDEGGLGSIVEKRGFGYEAEVDDRRGVGFKVDPMLGLNLEGNGSKVLDMDHDG</sequence>
<comment type="caution">
    <text evidence="2">The sequence shown here is derived from an EMBL/GenBank/DDBJ whole genome shotgun (WGS) entry which is preliminary data.</text>
</comment>
<feature type="domain" description="Zinc knuckle CX2CX4HX4C" evidence="1">
    <location>
        <begin position="41"/>
        <end position="88"/>
    </location>
</feature>
<dbReference type="OrthoDB" id="998924at2759"/>
<dbReference type="PANTHER" id="PTHR31286">
    <property type="entry name" value="GLYCINE-RICH CELL WALL STRUCTURAL PROTEIN 1.8-LIKE"/>
    <property type="match status" value="1"/>
</dbReference>
<name>A0A7J9BLJ2_GOSGO</name>
<gene>
    <name evidence="2" type="ORF">Gogos_010552</name>
</gene>
<dbReference type="PANTHER" id="PTHR31286:SF153">
    <property type="entry name" value="DUF4283 DOMAIN PROTEIN"/>
    <property type="match status" value="1"/>
</dbReference>
<keyword evidence="3" id="KW-1185">Reference proteome</keyword>
<evidence type="ECO:0000313" key="2">
    <source>
        <dbReference type="EMBL" id="MBA0737072.1"/>
    </source>
</evidence>
<dbReference type="InterPro" id="IPR025836">
    <property type="entry name" value="Zn_knuckle_CX2CX4HX4C"/>
</dbReference>